<evidence type="ECO:0000313" key="2">
    <source>
        <dbReference type="EMBL" id="ACK36933.1"/>
    </source>
</evidence>
<protein>
    <submittedName>
        <fullName evidence="2">Uncharacterized protein orf65</fullName>
    </submittedName>
</protein>
<keyword evidence="2" id="KW-0934">Plastid</keyword>
<gene>
    <name evidence="2" type="primary">orf65</name>
</gene>
<name>C0JWL5_MONSK</name>
<geneLocation type="chloroplast" evidence="2"/>
<dbReference type="EMBL" id="FJ493497">
    <property type="protein sequence ID" value="ACK36933.1"/>
    <property type="molecule type" value="Genomic_DNA"/>
</dbReference>
<feature type="compositionally biased region" description="Basic and acidic residues" evidence="1">
    <location>
        <begin position="36"/>
        <end position="50"/>
    </location>
</feature>
<dbReference type="AlphaFoldDB" id="C0JWL5"/>
<reference evidence="2" key="2">
    <citation type="journal article" date="2009" name="Mol. Biol. Evol.">
        <title>The chloroplast genomes of the green algae Pyramimonas, Monomastix, and Pycnococcus shed new light on the evolutionary history of prasinophytes and the origin of the secondary chloroplasts of euglenids.</title>
        <authorList>
            <person name="Turmel M."/>
            <person name="Gagnon M.C."/>
            <person name="O'Kelly C.J."/>
            <person name="Otis C."/>
            <person name="Lemieux C."/>
        </authorList>
    </citation>
    <scope>NUCLEOTIDE SEQUENCE</scope>
</reference>
<dbReference type="GeneID" id="7441152"/>
<proteinExistence type="predicted"/>
<sequence length="65" mass="7074">MVLLSLGFHNLKKETITREELCCLESFLGPKASRTKGPEVSRTKGPEVSRTKGLPPSGEGGELYL</sequence>
<feature type="region of interest" description="Disordered" evidence="1">
    <location>
        <begin position="30"/>
        <end position="65"/>
    </location>
</feature>
<accession>C0JWL5</accession>
<organism evidence="2">
    <name type="scientific">Monomastix sp. (strain OKE-1)</name>
    <dbReference type="NCBI Taxonomy" id="141716"/>
    <lineage>
        <taxon>Eukaryota</taxon>
        <taxon>Viridiplantae</taxon>
        <taxon>Chlorophyta</taxon>
        <taxon>Mamiellophyceae</taxon>
        <taxon>Monomastigales</taxon>
        <taxon>Monomastigaceae</taxon>
        <taxon>Monomastix</taxon>
    </lineage>
</organism>
<evidence type="ECO:0000256" key="1">
    <source>
        <dbReference type="SAM" id="MobiDB-lite"/>
    </source>
</evidence>
<dbReference type="RefSeq" id="YP_002601020.1">
    <property type="nucleotide sequence ID" value="NC_012101.1"/>
</dbReference>
<reference evidence="2" key="1">
    <citation type="journal article" date="2006" name="BMC Biol.">
        <title>The complete chloroplast DNA sequence of the green alga Oltmannsiellopsis viridis reveals a distinctive quadripartite architecture in the chloroplast genome of early diverging ulvophytes.</title>
        <authorList>
            <person name="Pombert J.F."/>
            <person name="Lemieux C."/>
            <person name="Turmel M."/>
        </authorList>
    </citation>
    <scope>NUCLEOTIDE SEQUENCE</scope>
</reference>
<keyword evidence="2" id="KW-0150">Chloroplast</keyword>